<dbReference type="RefSeq" id="WP_136410840.1">
    <property type="nucleotide sequence ID" value="NZ_CP039393.1"/>
</dbReference>
<organism evidence="2 3">
    <name type="scientific">Muribaculum gordoncarteri</name>
    <dbReference type="NCBI Taxonomy" id="2530390"/>
    <lineage>
        <taxon>Bacteria</taxon>
        <taxon>Pseudomonadati</taxon>
        <taxon>Bacteroidota</taxon>
        <taxon>Bacteroidia</taxon>
        <taxon>Bacteroidales</taxon>
        <taxon>Muribaculaceae</taxon>
        <taxon>Muribaculum</taxon>
    </lineage>
</organism>
<dbReference type="Proteomes" id="UP000297031">
    <property type="component" value="Chromosome"/>
</dbReference>
<protein>
    <recommendedName>
        <fullName evidence="4">Lipoprotein</fullName>
    </recommendedName>
</protein>
<accession>A0A4P7VME3</accession>
<feature type="signal peptide" evidence="1">
    <location>
        <begin position="1"/>
        <end position="21"/>
    </location>
</feature>
<evidence type="ECO:0000256" key="1">
    <source>
        <dbReference type="SAM" id="SignalP"/>
    </source>
</evidence>
<dbReference type="KEGG" id="mgod:E7746_11185"/>
<evidence type="ECO:0008006" key="4">
    <source>
        <dbReference type="Google" id="ProtNLM"/>
    </source>
</evidence>
<dbReference type="EMBL" id="CP039393">
    <property type="protein sequence ID" value="QCD36404.1"/>
    <property type="molecule type" value="Genomic_DNA"/>
</dbReference>
<dbReference type="AlphaFoldDB" id="A0A4P7VME3"/>
<feature type="chain" id="PRO_5020324509" description="Lipoprotein" evidence="1">
    <location>
        <begin position="22"/>
        <end position="257"/>
    </location>
</feature>
<evidence type="ECO:0000313" key="3">
    <source>
        <dbReference type="Proteomes" id="UP000297031"/>
    </source>
</evidence>
<dbReference type="PROSITE" id="PS51257">
    <property type="entry name" value="PROKAR_LIPOPROTEIN"/>
    <property type="match status" value="1"/>
</dbReference>
<keyword evidence="1" id="KW-0732">Signal</keyword>
<name>A0A4P7VME3_9BACT</name>
<proteinExistence type="predicted"/>
<gene>
    <name evidence="2" type="ORF">E7746_11185</name>
</gene>
<sequence length="257" mass="29353">MKSLNIFTITLLFIMSLLTIACNDDDKEPEVFPIRFTHQDYTILFGTTASIDFYDGGGVYELEASNPDVLGKVTIDLENHQLKVFPASVGESSLTITDVNAHSSVTLRFTVEDFYLSFRIDEITGENTNPYLTKGGEIRFIRDNNNTKQVKIMRHDNLTHQMEYVANGHFDITQSSTNIFTLDMALHSKREEELEAFNYTIGGDWECLRLFESYFGYDWDTSIASKSQPVKQLEMILTDTFNDCKITSTLQPFNPNK</sequence>
<reference evidence="2 3" key="1">
    <citation type="submission" date="2019-02" db="EMBL/GenBank/DDBJ databases">
        <title>Isolation and identification of novel species under the genus Muribaculum.</title>
        <authorList>
            <person name="Miyake S."/>
            <person name="Ding Y."/>
            <person name="Low A."/>
            <person name="Soh M."/>
            <person name="Seedorf H."/>
        </authorList>
    </citation>
    <scope>NUCLEOTIDE SEQUENCE [LARGE SCALE GENOMIC DNA]</scope>
    <source>
        <strain evidence="2 3">TLL-A4</strain>
    </source>
</reference>
<keyword evidence="3" id="KW-1185">Reference proteome</keyword>
<evidence type="ECO:0000313" key="2">
    <source>
        <dbReference type="EMBL" id="QCD36404.1"/>
    </source>
</evidence>
<dbReference type="OrthoDB" id="1093948at2"/>